<keyword evidence="3" id="KW-1185">Reference proteome</keyword>
<keyword evidence="1" id="KW-0472">Membrane</keyword>
<evidence type="ECO:0000256" key="1">
    <source>
        <dbReference type="SAM" id="Phobius"/>
    </source>
</evidence>
<gene>
    <name evidence="2" type="ORF">PHYEVI_LOCUS1062</name>
</gene>
<proteinExistence type="predicted"/>
<reference evidence="2" key="1">
    <citation type="submission" date="2022-01" db="EMBL/GenBank/DDBJ databases">
        <authorList>
            <person name="King R."/>
        </authorList>
    </citation>
    <scope>NUCLEOTIDE SEQUENCE</scope>
</reference>
<protein>
    <submittedName>
        <fullName evidence="2">Uncharacterized protein</fullName>
    </submittedName>
</protein>
<dbReference type="EMBL" id="OU900094">
    <property type="protein sequence ID" value="CAG9854601.1"/>
    <property type="molecule type" value="Genomic_DNA"/>
</dbReference>
<sequence>MTIAANTSNTNNVCTGIEYTKTFVKQMVKNTLFTGVFQEKRLVEELGSYRDVVTICPEEEDFIKNIKSIKTKIEREVITKAWVGITEPSTIVENFLVFLGAPVGYNLWVVLPKEVFGKYWYRVKTVEFLDREIRLRLDIVRPYQRETTPLRDASENMDFSAIIEEKKTQFKRNIHYFLSEMLTLRNFMETVKFFAILIAALLAGVFNVLNYLLEWFLKFIRELSNLTRAFTPIVINVINLVGSTIFGLFKLIYALFTDNRKPAPVCNNYIIDPSYSKYINKPLPYNNFPAIQQRGPRITPLD</sequence>
<feature type="transmembrane region" description="Helical" evidence="1">
    <location>
        <begin position="233"/>
        <end position="253"/>
    </location>
</feature>
<accession>A0A9N9XK07</accession>
<evidence type="ECO:0000313" key="3">
    <source>
        <dbReference type="Proteomes" id="UP001153712"/>
    </source>
</evidence>
<organism evidence="2 3">
    <name type="scientific">Phyllotreta striolata</name>
    <name type="common">Striped flea beetle</name>
    <name type="synonym">Crioceris striolata</name>
    <dbReference type="NCBI Taxonomy" id="444603"/>
    <lineage>
        <taxon>Eukaryota</taxon>
        <taxon>Metazoa</taxon>
        <taxon>Ecdysozoa</taxon>
        <taxon>Arthropoda</taxon>
        <taxon>Hexapoda</taxon>
        <taxon>Insecta</taxon>
        <taxon>Pterygota</taxon>
        <taxon>Neoptera</taxon>
        <taxon>Endopterygota</taxon>
        <taxon>Coleoptera</taxon>
        <taxon>Polyphaga</taxon>
        <taxon>Cucujiformia</taxon>
        <taxon>Chrysomeloidea</taxon>
        <taxon>Chrysomelidae</taxon>
        <taxon>Galerucinae</taxon>
        <taxon>Alticini</taxon>
        <taxon>Phyllotreta</taxon>
    </lineage>
</organism>
<feature type="transmembrane region" description="Helical" evidence="1">
    <location>
        <begin position="193"/>
        <end position="213"/>
    </location>
</feature>
<dbReference type="AlphaFoldDB" id="A0A9N9XK07"/>
<dbReference type="Proteomes" id="UP001153712">
    <property type="component" value="Chromosome 1"/>
</dbReference>
<keyword evidence="1" id="KW-1133">Transmembrane helix</keyword>
<dbReference type="OrthoDB" id="6362496at2759"/>
<keyword evidence="1" id="KW-0812">Transmembrane</keyword>
<evidence type="ECO:0000313" key="2">
    <source>
        <dbReference type="EMBL" id="CAG9854601.1"/>
    </source>
</evidence>
<name>A0A9N9XK07_PHYSR</name>